<dbReference type="CDD" id="cd07377">
    <property type="entry name" value="WHTH_GntR"/>
    <property type="match status" value="1"/>
</dbReference>
<dbReference type="InterPro" id="IPR036388">
    <property type="entry name" value="WH-like_DNA-bd_sf"/>
</dbReference>
<dbReference type="OrthoDB" id="7989071at2"/>
<dbReference type="PROSITE" id="PS50949">
    <property type="entry name" value="HTH_GNTR"/>
    <property type="match status" value="1"/>
</dbReference>
<dbReference type="PANTHER" id="PTHR43537:SF5">
    <property type="entry name" value="UXU OPERON TRANSCRIPTIONAL REGULATOR"/>
    <property type="match status" value="1"/>
</dbReference>
<accession>A0A1H7WCX8</accession>
<dbReference type="SUPFAM" id="SSF48008">
    <property type="entry name" value="GntR ligand-binding domain-like"/>
    <property type="match status" value="1"/>
</dbReference>
<dbReference type="STRING" id="235985.SAMN05414137_12081"/>
<dbReference type="SMART" id="SM00895">
    <property type="entry name" value="FCD"/>
    <property type="match status" value="1"/>
</dbReference>
<dbReference type="PANTHER" id="PTHR43537">
    <property type="entry name" value="TRANSCRIPTIONAL REGULATOR, GNTR FAMILY"/>
    <property type="match status" value="1"/>
</dbReference>
<reference evidence="6" key="1">
    <citation type="submission" date="2016-10" db="EMBL/GenBank/DDBJ databases">
        <authorList>
            <person name="Varghese N."/>
        </authorList>
    </citation>
    <scope>NUCLEOTIDE SEQUENCE [LARGE SCALE GENOMIC DNA]</scope>
    <source>
        <strain evidence="6">DSM 45096 / BCRC 16803 / CGMCC 4.1857 / CIP 109030 / JCM 12277 / KCTC 19219 / NBRC 100920 / 33214</strain>
    </source>
</reference>
<dbReference type="GO" id="GO:0003677">
    <property type="term" value="F:DNA binding"/>
    <property type="evidence" value="ECO:0007669"/>
    <property type="project" value="UniProtKB-KW"/>
</dbReference>
<dbReference type="Pfam" id="PF07729">
    <property type="entry name" value="FCD"/>
    <property type="match status" value="1"/>
</dbReference>
<keyword evidence="6" id="KW-1185">Reference proteome</keyword>
<evidence type="ECO:0000313" key="5">
    <source>
        <dbReference type="EMBL" id="SEM19373.1"/>
    </source>
</evidence>
<evidence type="ECO:0000256" key="3">
    <source>
        <dbReference type="ARBA" id="ARBA00023163"/>
    </source>
</evidence>
<dbReference type="SUPFAM" id="SSF46785">
    <property type="entry name" value="Winged helix' DNA-binding domain"/>
    <property type="match status" value="1"/>
</dbReference>
<dbReference type="EMBL" id="FOAZ01000020">
    <property type="protein sequence ID" value="SEM19373.1"/>
    <property type="molecule type" value="Genomic_DNA"/>
</dbReference>
<evidence type="ECO:0000256" key="1">
    <source>
        <dbReference type="ARBA" id="ARBA00023015"/>
    </source>
</evidence>
<keyword evidence="2 5" id="KW-0238">DNA-binding</keyword>
<protein>
    <submittedName>
        <fullName evidence="5">DNA-binding transcriptional regulator, FadR family</fullName>
    </submittedName>
</protein>
<dbReference type="AlphaFoldDB" id="A0A1H7WCX8"/>
<keyword evidence="3" id="KW-0804">Transcription</keyword>
<dbReference type="Pfam" id="PF00392">
    <property type="entry name" value="GntR"/>
    <property type="match status" value="1"/>
</dbReference>
<dbReference type="PRINTS" id="PR00035">
    <property type="entry name" value="HTHGNTR"/>
</dbReference>
<dbReference type="eggNOG" id="COG2186">
    <property type="taxonomic scope" value="Bacteria"/>
</dbReference>
<dbReference type="InterPro" id="IPR000524">
    <property type="entry name" value="Tscrpt_reg_HTH_GntR"/>
</dbReference>
<dbReference type="RefSeq" id="WP_042446760.1">
    <property type="nucleotide sequence ID" value="NZ_BBPN01000011.1"/>
</dbReference>
<gene>
    <name evidence="5" type="ORF">SAMN05414137_12081</name>
</gene>
<evidence type="ECO:0000259" key="4">
    <source>
        <dbReference type="PROSITE" id="PS50949"/>
    </source>
</evidence>
<feature type="domain" description="HTH gntR-type" evidence="4">
    <location>
        <begin position="1"/>
        <end position="69"/>
    </location>
</feature>
<proteinExistence type="predicted"/>
<evidence type="ECO:0000256" key="2">
    <source>
        <dbReference type="ARBA" id="ARBA00023125"/>
    </source>
</evidence>
<dbReference type="Gene3D" id="1.20.120.530">
    <property type="entry name" value="GntR ligand-binding domain-like"/>
    <property type="match status" value="1"/>
</dbReference>
<keyword evidence="1" id="KW-0805">Transcription regulation</keyword>
<evidence type="ECO:0000313" key="6">
    <source>
        <dbReference type="Proteomes" id="UP000183015"/>
    </source>
</evidence>
<dbReference type="InterPro" id="IPR011711">
    <property type="entry name" value="GntR_C"/>
</dbReference>
<name>A0A1H7WCX8_STRJI</name>
<dbReference type="Proteomes" id="UP000183015">
    <property type="component" value="Unassembled WGS sequence"/>
</dbReference>
<sequence length="225" mass="24225">MALTDQAIDKIKAMIVSGELPPGSRLPKEGELALQLGLSRSSLREAVRALTAMQILVTRQGDGTYVSDLEPQRLLENLSFVSDVSRGATALHLLQVRRLLEPQAAALAATRATEEDLAALRRILDEATAAGDVEEFIRCDIDFHRAIADLVANPVLSAILDMLSTQTQRVRILRGTEAAQAIDHAHREHEAILAALRDGDAQLAAAAAAVHVAALERWVRDAGGH</sequence>
<dbReference type="SMART" id="SM00345">
    <property type="entry name" value="HTH_GNTR"/>
    <property type="match status" value="1"/>
</dbReference>
<dbReference type="Gene3D" id="1.10.10.10">
    <property type="entry name" value="Winged helix-like DNA-binding domain superfamily/Winged helix DNA-binding domain"/>
    <property type="match status" value="1"/>
</dbReference>
<organism evidence="5 6">
    <name type="scientific">Streptacidiphilus jiangxiensis</name>
    <dbReference type="NCBI Taxonomy" id="235985"/>
    <lineage>
        <taxon>Bacteria</taxon>
        <taxon>Bacillati</taxon>
        <taxon>Actinomycetota</taxon>
        <taxon>Actinomycetes</taxon>
        <taxon>Kitasatosporales</taxon>
        <taxon>Streptomycetaceae</taxon>
        <taxon>Streptacidiphilus</taxon>
    </lineage>
</organism>
<dbReference type="GO" id="GO:0003700">
    <property type="term" value="F:DNA-binding transcription factor activity"/>
    <property type="evidence" value="ECO:0007669"/>
    <property type="project" value="InterPro"/>
</dbReference>
<dbReference type="InterPro" id="IPR036390">
    <property type="entry name" value="WH_DNA-bd_sf"/>
</dbReference>
<dbReference type="InterPro" id="IPR008920">
    <property type="entry name" value="TF_FadR/GntR_C"/>
</dbReference>